<dbReference type="InterPro" id="IPR002110">
    <property type="entry name" value="Ankyrin_rpt"/>
</dbReference>
<gene>
    <name evidence="1" type="ORF">K458DRAFT_208720</name>
</gene>
<dbReference type="Gene3D" id="1.25.40.20">
    <property type="entry name" value="Ankyrin repeat-containing domain"/>
    <property type="match status" value="1"/>
</dbReference>
<protein>
    <submittedName>
        <fullName evidence="1">Uncharacterized protein</fullName>
    </submittedName>
</protein>
<dbReference type="SUPFAM" id="SSF48403">
    <property type="entry name" value="Ankyrin repeat"/>
    <property type="match status" value="1"/>
</dbReference>
<dbReference type="Proteomes" id="UP000799291">
    <property type="component" value="Unassembled WGS sequence"/>
</dbReference>
<name>A0A6G1J6J9_9PLEO</name>
<sequence length="309" mass="34633">MNIFPDSAKETFLFLPVRQLVAGGSDLEDVDGFGRTALLASVEGVKRSHFVELANMLLQSGANPLAVDNGDAGILHYILRTTSACNKAHTREALFQPIEDLLRRLLLSNCNPNAVDENGDTPSDLALSPGTWVLWCNALDAAGFRPHEILLEDDHIKGITHGRTILEREYQRILESQPPTWKVERQQPFESGEDLPVCANCGLPDEWTPSRSPFDYIGAYVVQMEDGFSHATFTNHRDGTFCANGRKWASCRRQSHRKDGEISYWSGKSLSLRKHIARRLWEDKILSQPHDAYFWATGLSHDWLSSSSA</sequence>
<organism evidence="1 2">
    <name type="scientific">Lentithecium fluviatile CBS 122367</name>
    <dbReference type="NCBI Taxonomy" id="1168545"/>
    <lineage>
        <taxon>Eukaryota</taxon>
        <taxon>Fungi</taxon>
        <taxon>Dikarya</taxon>
        <taxon>Ascomycota</taxon>
        <taxon>Pezizomycotina</taxon>
        <taxon>Dothideomycetes</taxon>
        <taxon>Pleosporomycetidae</taxon>
        <taxon>Pleosporales</taxon>
        <taxon>Massarineae</taxon>
        <taxon>Lentitheciaceae</taxon>
        <taxon>Lentithecium</taxon>
    </lineage>
</organism>
<dbReference type="InterPro" id="IPR036770">
    <property type="entry name" value="Ankyrin_rpt-contain_sf"/>
</dbReference>
<keyword evidence="2" id="KW-1185">Reference proteome</keyword>
<evidence type="ECO:0000313" key="2">
    <source>
        <dbReference type="Proteomes" id="UP000799291"/>
    </source>
</evidence>
<evidence type="ECO:0000313" key="1">
    <source>
        <dbReference type="EMBL" id="KAF2686142.1"/>
    </source>
</evidence>
<dbReference type="AlphaFoldDB" id="A0A6G1J6J9"/>
<accession>A0A6G1J6J9</accession>
<proteinExistence type="predicted"/>
<reference evidence="1" key="1">
    <citation type="journal article" date="2020" name="Stud. Mycol.">
        <title>101 Dothideomycetes genomes: a test case for predicting lifestyles and emergence of pathogens.</title>
        <authorList>
            <person name="Haridas S."/>
            <person name="Albert R."/>
            <person name="Binder M."/>
            <person name="Bloem J."/>
            <person name="Labutti K."/>
            <person name="Salamov A."/>
            <person name="Andreopoulos B."/>
            <person name="Baker S."/>
            <person name="Barry K."/>
            <person name="Bills G."/>
            <person name="Bluhm B."/>
            <person name="Cannon C."/>
            <person name="Castanera R."/>
            <person name="Culley D."/>
            <person name="Daum C."/>
            <person name="Ezra D."/>
            <person name="Gonzalez J."/>
            <person name="Henrissat B."/>
            <person name="Kuo A."/>
            <person name="Liang C."/>
            <person name="Lipzen A."/>
            <person name="Lutzoni F."/>
            <person name="Magnuson J."/>
            <person name="Mondo S."/>
            <person name="Nolan M."/>
            <person name="Ohm R."/>
            <person name="Pangilinan J."/>
            <person name="Park H.-J."/>
            <person name="Ramirez L."/>
            <person name="Alfaro M."/>
            <person name="Sun H."/>
            <person name="Tritt A."/>
            <person name="Yoshinaga Y."/>
            <person name="Zwiers L.-H."/>
            <person name="Turgeon B."/>
            <person name="Goodwin S."/>
            <person name="Spatafora J."/>
            <person name="Crous P."/>
            <person name="Grigoriev I."/>
        </authorList>
    </citation>
    <scope>NUCLEOTIDE SEQUENCE</scope>
    <source>
        <strain evidence="1">CBS 122367</strain>
    </source>
</reference>
<dbReference type="Pfam" id="PF00023">
    <property type="entry name" value="Ank"/>
    <property type="match status" value="1"/>
</dbReference>
<dbReference type="EMBL" id="MU005577">
    <property type="protein sequence ID" value="KAF2686142.1"/>
    <property type="molecule type" value="Genomic_DNA"/>
</dbReference>
<dbReference type="OrthoDB" id="539213at2759"/>